<comment type="caution">
    <text evidence="8">The sequence shown here is derived from an EMBL/GenBank/DDBJ whole genome shotgun (WGS) entry which is preliminary data.</text>
</comment>
<dbReference type="GO" id="GO:0003700">
    <property type="term" value="F:DNA-binding transcription factor activity"/>
    <property type="evidence" value="ECO:0007669"/>
    <property type="project" value="InterPro"/>
</dbReference>
<keyword evidence="5" id="KW-0539">Nucleus</keyword>
<reference evidence="8" key="1">
    <citation type="submission" date="2019-12" db="EMBL/GenBank/DDBJ databases">
        <title>Genome sequencing and annotation of Brassica cretica.</title>
        <authorList>
            <person name="Studholme D.J."/>
            <person name="Sarris P."/>
        </authorList>
    </citation>
    <scope>NUCLEOTIDE SEQUENCE</scope>
    <source>
        <strain evidence="8">PFS-109/04</strain>
        <tissue evidence="8">Leaf</tissue>
    </source>
</reference>
<evidence type="ECO:0000256" key="1">
    <source>
        <dbReference type="ARBA" id="ARBA00004123"/>
    </source>
</evidence>
<keyword evidence="4" id="KW-0804">Transcription</keyword>
<feature type="domain" description="BHLH" evidence="7">
    <location>
        <begin position="161"/>
        <end position="210"/>
    </location>
</feature>
<dbReference type="InterPro" id="IPR011598">
    <property type="entry name" value="bHLH_dom"/>
</dbReference>
<dbReference type="GO" id="GO:0003677">
    <property type="term" value="F:DNA binding"/>
    <property type="evidence" value="ECO:0007669"/>
    <property type="project" value="UniProtKB-KW"/>
</dbReference>
<accession>A0A8S9S7V2</accession>
<proteinExistence type="predicted"/>
<sequence length="309" mass="34550">MESCYEFESLSELPPLPQAYAPMEEYYPYDIAPLESLPPFPHSDFAPHGGLIPFSDTHQDYLQLQKQQHCAESMFTDSSLPLVTRDYLTESTRFENLFSHDVPFLHLPDLKFVEGARSPPPCLSLAPPPPPPVARHNVNLRQRHVGSRVNNTFSISPSSSSKSKPPASQYVHGTRKVSDRIRSLEKIMPWEKKMSLATTLEETNKYITFLQSQIASLRWMPLDSVYPTKPREEHVGETTSLLNSLTRQQLLQVSASASASMKTVVVRFADADAAAYYITTAGFIGVSRRTRRSDAASDAASCVNETNKS</sequence>
<gene>
    <name evidence="8" type="ORF">F2Q69_00030753</name>
</gene>
<feature type="region of interest" description="Disordered" evidence="6">
    <location>
        <begin position="149"/>
        <end position="176"/>
    </location>
</feature>
<dbReference type="GO" id="GO:0005634">
    <property type="term" value="C:nucleus"/>
    <property type="evidence" value="ECO:0007669"/>
    <property type="project" value="UniProtKB-SubCell"/>
</dbReference>
<evidence type="ECO:0000256" key="3">
    <source>
        <dbReference type="ARBA" id="ARBA00023125"/>
    </source>
</evidence>
<keyword evidence="2" id="KW-0805">Transcription regulation</keyword>
<evidence type="ECO:0000313" key="9">
    <source>
        <dbReference type="Proteomes" id="UP000712600"/>
    </source>
</evidence>
<dbReference type="Proteomes" id="UP000712600">
    <property type="component" value="Unassembled WGS sequence"/>
</dbReference>
<keyword evidence="3" id="KW-0238">DNA-binding</keyword>
<evidence type="ECO:0000256" key="4">
    <source>
        <dbReference type="ARBA" id="ARBA00023163"/>
    </source>
</evidence>
<comment type="subcellular location">
    <subcellularLocation>
        <location evidence="1">Nucleus</location>
    </subcellularLocation>
</comment>
<dbReference type="EMBL" id="QGKX02000088">
    <property type="protein sequence ID" value="KAF3587984.1"/>
    <property type="molecule type" value="Genomic_DNA"/>
</dbReference>
<name>A0A8S9S7V2_BRACR</name>
<protein>
    <recommendedName>
        <fullName evidence="7">BHLH domain-containing protein</fullName>
    </recommendedName>
</protein>
<dbReference type="PROSITE" id="PS50888">
    <property type="entry name" value="BHLH"/>
    <property type="match status" value="1"/>
</dbReference>
<evidence type="ECO:0000256" key="6">
    <source>
        <dbReference type="SAM" id="MobiDB-lite"/>
    </source>
</evidence>
<dbReference type="InterPro" id="IPR036638">
    <property type="entry name" value="HLH_DNA-bd_sf"/>
</dbReference>
<dbReference type="InterPro" id="IPR045239">
    <property type="entry name" value="bHLH95_bHLH"/>
</dbReference>
<dbReference type="PANTHER" id="PTHR45914:SF24">
    <property type="entry name" value="BHLH DOMAIN-CONTAINING PROTEIN"/>
    <property type="match status" value="1"/>
</dbReference>
<dbReference type="InterPro" id="IPR045843">
    <property type="entry name" value="IND-like"/>
</dbReference>
<dbReference type="SUPFAM" id="SSF47459">
    <property type="entry name" value="HLH, helix-loop-helix DNA-binding domain"/>
    <property type="match status" value="1"/>
</dbReference>
<evidence type="ECO:0000313" key="8">
    <source>
        <dbReference type="EMBL" id="KAF3587984.1"/>
    </source>
</evidence>
<organism evidence="8 9">
    <name type="scientific">Brassica cretica</name>
    <name type="common">Mustard</name>
    <dbReference type="NCBI Taxonomy" id="69181"/>
    <lineage>
        <taxon>Eukaryota</taxon>
        <taxon>Viridiplantae</taxon>
        <taxon>Streptophyta</taxon>
        <taxon>Embryophyta</taxon>
        <taxon>Tracheophyta</taxon>
        <taxon>Spermatophyta</taxon>
        <taxon>Magnoliopsida</taxon>
        <taxon>eudicotyledons</taxon>
        <taxon>Gunneridae</taxon>
        <taxon>Pentapetalae</taxon>
        <taxon>rosids</taxon>
        <taxon>malvids</taxon>
        <taxon>Brassicales</taxon>
        <taxon>Brassicaceae</taxon>
        <taxon>Brassiceae</taxon>
        <taxon>Brassica</taxon>
    </lineage>
</organism>
<dbReference type="PANTHER" id="PTHR45914">
    <property type="entry name" value="TRANSCRIPTION FACTOR HEC3-RELATED"/>
    <property type="match status" value="1"/>
</dbReference>
<dbReference type="AlphaFoldDB" id="A0A8S9S7V2"/>
<evidence type="ECO:0000256" key="2">
    <source>
        <dbReference type="ARBA" id="ARBA00023015"/>
    </source>
</evidence>
<evidence type="ECO:0000259" key="7">
    <source>
        <dbReference type="PROSITE" id="PS50888"/>
    </source>
</evidence>
<dbReference type="GO" id="GO:0046983">
    <property type="term" value="F:protein dimerization activity"/>
    <property type="evidence" value="ECO:0007669"/>
    <property type="project" value="InterPro"/>
</dbReference>
<dbReference type="CDD" id="cd11393">
    <property type="entry name" value="bHLH_AtbHLH_like"/>
    <property type="match status" value="1"/>
</dbReference>
<evidence type="ECO:0000256" key="5">
    <source>
        <dbReference type="ARBA" id="ARBA00023242"/>
    </source>
</evidence>
<feature type="compositionally biased region" description="Low complexity" evidence="6">
    <location>
        <begin position="154"/>
        <end position="168"/>
    </location>
</feature>